<reference evidence="6 7" key="1">
    <citation type="submission" date="2017-06" db="EMBL/GenBank/DDBJ databases">
        <title>Global population genomics of the pathogenic fungus Cryptococcus neoformans var. grubii.</title>
        <authorList>
            <person name="Cuomo C."/>
            <person name="Litvintseva A."/>
            <person name="Chen Y."/>
            <person name="Young S."/>
            <person name="Zeng Q."/>
            <person name="Chapman S."/>
            <person name="Gujja S."/>
            <person name="Saif S."/>
            <person name="Birren B."/>
        </authorList>
    </citation>
    <scope>NUCLEOTIDE SEQUENCE [LARGE SCALE GENOMIC DNA]</scope>
    <source>
        <strain evidence="6 7">Tu259-1</strain>
    </source>
</reference>
<dbReference type="InterPro" id="IPR036390">
    <property type="entry name" value="WH_DNA-bd_sf"/>
</dbReference>
<feature type="region of interest" description="Disordered" evidence="3">
    <location>
        <begin position="903"/>
        <end position="927"/>
    </location>
</feature>
<dbReference type="Gene3D" id="1.10.10.10">
    <property type="entry name" value="Winged helix-like DNA-binding domain superfamily/Winged helix DNA-binding domain"/>
    <property type="match status" value="1"/>
</dbReference>
<dbReference type="GO" id="GO:0010494">
    <property type="term" value="C:cytoplasmic stress granule"/>
    <property type="evidence" value="ECO:0007669"/>
    <property type="project" value="TreeGrafter"/>
</dbReference>
<evidence type="ECO:0000256" key="4">
    <source>
        <dbReference type="SAM" id="SignalP"/>
    </source>
</evidence>
<feature type="compositionally biased region" description="Basic and acidic residues" evidence="3">
    <location>
        <begin position="905"/>
        <end position="916"/>
    </location>
</feature>
<evidence type="ECO:0000259" key="5">
    <source>
        <dbReference type="PROSITE" id="PS50961"/>
    </source>
</evidence>
<dbReference type="InterPro" id="IPR006630">
    <property type="entry name" value="La_HTH"/>
</dbReference>
<gene>
    <name evidence="6" type="ORF">C361_06047</name>
</gene>
<feature type="compositionally biased region" description="Gly residues" evidence="3">
    <location>
        <begin position="595"/>
        <end position="604"/>
    </location>
</feature>
<dbReference type="PANTHER" id="PTHR22792:SF132">
    <property type="entry name" value="LA-RELATED PROTEIN 1"/>
    <property type="match status" value="1"/>
</dbReference>
<feature type="region of interest" description="Disordered" evidence="3">
    <location>
        <begin position="317"/>
        <end position="377"/>
    </location>
</feature>
<feature type="compositionally biased region" description="Low complexity" evidence="3">
    <location>
        <begin position="528"/>
        <end position="540"/>
    </location>
</feature>
<feature type="region of interest" description="Disordered" evidence="3">
    <location>
        <begin position="56"/>
        <end position="297"/>
    </location>
</feature>
<feature type="compositionally biased region" description="Low complexity" evidence="3">
    <location>
        <begin position="184"/>
        <end position="202"/>
    </location>
</feature>
<feature type="compositionally biased region" description="Low complexity" evidence="3">
    <location>
        <begin position="63"/>
        <end position="107"/>
    </location>
</feature>
<dbReference type="InterPro" id="IPR045180">
    <property type="entry name" value="La_dom_prot"/>
</dbReference>
<feature type="region of interest" description="Disordered" evidence="3">
    <location>
        <begin position="391"/>
        <end position="627"/>
    </location>
</feature>
<evidence type="ECO:0000313" key="6">
    <source>
        <dbReference type="EMBL" id="OXG13900.1"/>
    </source>
</evidence>
<feature type="compositionally biased region" description="Polar residues" evidence="3">
    <location>
        <begin position="224"/>
        <end position="248"/>
    </location>
</feature>
<feature type="compositionally biased region" description="Low complexity" evidence="3">
    <location>
        <begin position="606"/>
        <end position="616"/>
    </location>
</feature>
<dbReference type="GO" id="GO:0003723">
    <property type="term" value="F:RNA binding"/>
    <property type="evidence" value="ECO:0007669"/>
    <property type="project" value="UniProtKB-UniRule"/>
</dbReference>
<feature type="compositionally biased region" description="Basic and acidic residues" evidence="3">
    <location>
        <begin position="437"/>
        <end position="460"/>
    </location>
</feature>
<protein>
    <recommendedName>
        <fullName evidence="5">HTH La-type RNA-binding domain-containing protein</fullName>
    </recommendedName>
</protein>
<dbReference type="GO" id="GO:0045727">
    <property type="term" value="P:positive regulation of translation"/>
    <property type="evidence" value="ECO:0007669"/>
    <property type="project" value="TreeGrafter"/>
</dbReference>
<dbReference type="InterPro" id="IPR036388">
    <property type="entry name" value="WH-like_DNA-bd_sf"/>
</dbReference>
<dbReference type="PROSITE" id="PS50961">
    <property type="entry name" value="HTH_LA"/>
    <property type="match status" value="1"/>
</dbReference>
<feature type="compositionally biased region" description="Basic and acidic residues" evidence="3">
    <location>
        <begin position="328"/>
        <end position="346"/>
    </location>
</feature>
<dbReference type="EMBL" id="AMKT01000078">
    <property type="protein sequence ID" value="OXG13900.1"/>
    <property type="molecule type" value="Genomic_DNA"/>
</dbReference>
<organism evidence="6 7">
    <name type="scientific">Cryptococcus neoformans Tu259-1</name>
    <dbReference type="NCBI Taxonomy" id="1230072"/>
    <lineage>
        <taxon>Eukaryota</taxon>
        <taxon>Fungi</taxon>
        <taxon>Dikarya</taxon>
        <taxon>Basidiomycota</taxon>
        <taxon>Agaricomycotina</taxon>
        <taxon>Tremellomycetes</taxon>
        <taxon>Tremellales</taxon>
        <taxon>Cryptococcaceae</taxon>
        <taxon>Cryptococcus</taxon>
        <taxon>Cryptococcus neoformans species complex</taxon>
    </lineage>
</organism>
<feature type="signal peptide" evidence="4">
    <location>
        <begin position="1"/>
        <end position="15"/>
    </location>
</feature>
<feature type="compositionally biased region" description="Basic and acidic residues" evidence="3">
    <location>
        <begin position="391"/>
        <end position="403"/>
    </location>
</feature>
<evidence type="ECO:0000256" key="1">
    <source>
        <dbReference type="ARBA" id="ARBA00022884"/>
    </source>
</evidence>
<dbReference type="Pfam" id="PF05383">
    <property type="entry name" value="La"/>
    <property type="match status" value="1"/>
</dbReference>
<dbReference type="Proteomes" id="UP000199727">
    <property type="component" value="Unassembled WGS sequence"/>
</dbReference>
<dbReference type="SUPFAM" id="SSF46785">
    <property type="entry name" value="Winged helix' DNA-binding domain"/>
    <property type="match status" value="1"/>
</dbReference>
<dbReference type="AlphaFoldDB" id="A0A854Q7H2"/>
<feature type="compositionally biased region" description="Basic and acidic residues" evidence="3">
    <location>
        <begin position="260"/>
        <end position="276"/>
    </location>
</feature>
<feature type="compositionally biased region" description="Polar residues" evidence="3">
    <location>
        <begin position="542"/>
        <end position="553"/>
    </location>
</feature>
<feature type="compositionally biased region" description="Acidic residues" evidence="3">
    <location>
        <begin position="917"/>
        <end position="927"/>
    </location>
</feature>
<feature type="chain" id="PRO_5032876090" description="HTH La-type RNA-binding domain-containing protein" evidence="4">
    <location>
        <begin position="16"/>
        <end position="927"/>
    </location>
</feature>
<dbReference type="OrthoDB" id="340227at2759"/>
<feature type="compositionally biased region" description="Basic and acidic residues" evidence="3">
    <location>
        <begin position="517"/>
        <end position="527"/>
    </location>
</feature>
<dbReference type="SMART" id="SM00715">
    <property type="entry name" value="LA"/>
    <property type="match status" value="1"/>
</dbReference>
<evidence type="ECO:0000256" key="2">
    <source>
        <dbReference type="PROSITE-ProRule" id="PRU00332"/>
    </source>
</evidence>
<dbReference type="CDD" id="cd07323">
    <property type="entry name" value="LAM"/>
    <property type="match status" value="1"/>
</dbReference>
<keyword evidence="4" id="KW-0732">Signal</keyword>
<dbReference type="GO" id="GO:0005829">
    <property type="term" value="C:cytosol"/>
    <property type="evidence" value="ECO:0007669"/>
    <property type="project" value="TreeGrafter"/>
</dbReference>
<keyword evidence="1 2" id="KW-0694">RNA-binding</keyword>
<sequence>MIMILLLLWSQKSHISPERSSPLSVANSPLDIMSPSQQQTSVFNALGSYADRIKDANGNFIKSSPSSSSSATPEPTSLSSSTSGKKAFSTATSKSGQQKQGSSPQPGAITAEDDGPWETVQSTRARQRTDRSEEKEKRGSSSKNWRERSHRDEKNQDDGEKRNGRERFKKEKGDKSNSAPFVGSATSSEKTAKSLSSSTKNAWGVTSSSQGENPIASNPGPKQKAQNDSTFRSSSAAAPVGPTTSTINEIIKQSEGSDEDNWRARPAKVEKNEKTEGPVSITQAQPQPQRQLAPPPSVNIWDLRKKMSVPVLVSPTSATSAVAGIPPKSDKEKSLTNGMVKEEDSGTGKSLSKKKSAAAAAAAGTSSTPPSIHDATLWPDIIQAAEVVKAGEDKKEKAKERLNSESASVAEESTIGIGKKPKWTPIPAHELLAAADHAAEQSRRQNRMEAKKRSSGREGGESGPTGSGAPGKSNKTRKGMPAAEGKKARKEGAQQKDGHASSKAGETIGAGTGKANGDVKETKEGDARSASQQESSSHRSGPSISASANTGIDSSLHARTKSTPNASTTPLPPHTFNLASSSNLPRSTRGRGEGRGSFGGGRARGGFRSSGALGHKGQLGHGHGHVHGQGQGFGYGYGSPPMGVAGLPVEGIIYAPLNPGAGAGAGASPNLYQRGYGMGFQPFYPAATAAASAGEGGPTGAAAGDAAGVYDPAAAVYGNMGMYKSASMPPPPMPQTVVPNLDPLRFYVLGQVEYYFSMQNLAMDFFLRQQMDSEGWIDIAMIASFNRIKSLTPETSIVRECMILSNYLEVREDKVRLSGAESHRWVLPDAAPSKFGPDPRSPSLAEGAESSEERDGAASGSQSGLVTAGEEGAQGLQASPRRMFGAQDVKDALMKSSALSTVNGEIKEKEEVKAMENEGEESENYEQ</sequence>
<comment type="caution">
    <text evidence="6">The sequence shown here is derived from an EMBL/GenBank/DDBJ whole genome shotgun (WGS) entry which is preliminary data.</text>
</comment>
<feature type="compositionally biased region" description="Low complexity" evidence="3">
    <location>
        <begin position="283"/>
        <end position="292"/>
    </location>
</feature>
<feature type="domain" description="HTH La-type RNA-binding" evidence="5">
    <location>
        <begin position="738"/>
        <end position="828"/>
    </location>
</feature>
<feature type="compositionally biased region" description="Gly residues" evidence="3">
    <location>
        <begin position="617"/>
        <end position="627"/>
    </location>
</feature>
<name>A0A854Q7H2_CRYNE</name>
<evidence type="ECO:0000313" key="7">
    <source>
        <dbReference type="Proteomes" id="UP000199727"/>
    </source>
</evidence>
<dbReference type="PANTHER" id="PTHR22792">
    <property type="entry name" value="LUPUS LA PROTEIN-RELATED"/>
    <property type="match status" value="1"/>
</dbReference>
<accession>A0A854Q7H2</accession>
<proteinExistence type="predicted"/>
<feature type="region of interest" description="Disordered" evidence="3">
    <location>
        <begin position="828"/>
        <end position="889"/>
    </location>
</feature>
<feature type="compositionally biased region" description="Low complexity" evidence="3">
    <location>
        <begin position="357"/>
        <end position="368"/>
    </location>
</feature>
<feature type="compositionally biased region" description="Basic and acidic residues" evidence="3">
    <location>
        <begin position="484"/>
        <end position="500"/>
    </location>
</feature>
<evidence type="ECO:0000256" key="3">
    <source>
        <dbReference type="SAM" id="MobiDB-lite"/>
    </source>
</evidence>
<feature type="compositionally biased region" description="Basic and acidic residues" evidence="3">
    <location>
        <begin position="127"/>
        <end position="175"/>
    </location>
</feature>
<feature type="compositionally biased region" description="Polar residues" evidence="3">
    <location>
        <begin position="204"/>
        <end position="216"/>
    </location>
</feature>